<feature type="region of interest" description="Disordered" evidence="1">
    <location>
        <begin position="1"/>
        <end position="40"/>
    </location>
</feature>
<feature type="compositionally biased region" description="Low complexity" evidence="1">
    <location>
        <begin position="1"/>
        <end position="24"/>
    </location>
</feature>
<evidence type="ECO:0000313" key="3">
    <source>
        <dbReference type="Proteomes" id="UP001163046"/>
    </source>
</evidence>
<sequence>MEMNRKNGNNSTNNKNDSNTNSNKNSDRNITSDCTTDDGSCCIGNVPKSKELTTYLTGIGTGF</sequence>
<accession>A0A9X0CGZ7</accession>
<evidence type="ECO:0000313" key="2">
    <source>
        <dbReference type="EMBL" id="KAJ7350180.1"/>
    </source>
</evidence>
<name>A0A9X0CGZ7_9CNID</name>
<evidence type="ECO:0000256" key="1">
    <source>
        <dbReference type="SAM" id="MobiDB-lite"/>
    </source>
</evidence>
<proteinExistence type="predicted"/>
<dbReference type="AlphaFoldDB" id="A0A9X0CGZ7"/>
<comment type="caution">
    <text evidence="2">The sequence shown here is derived from an EMBL/GenBank/DDBJ whole genome shotgun (WGS) entry which is preliminary data.</text>
</comment>
<protein>
    <submittedName>
        <fullName evidence="2">Uncharacterized protein</fullName>
    </submittedName>
</protein>
<reference evidence="2" key="1">
    <citation type="submission" date="2023-01" db="EMBL/GenBank/DDBJ databases">
        <title>Genome assembly of the deep-sea coral Lophelia pertusa.</title>
        <authorList>
            <person name="Herrera S."/>
            <person name="Cordes E."/>
        </authorList>
    </citation>
    <scope>NUCLEOTIDE SEQUENCE</scope>
    <source>
        <strain evidence="2">USNM1676648</strain>
        <tissue evidence="2">Polyp</tissue>
    </source>
</reference>
<dbReference type="Proteomes" id="UP001163046">
    <property type="component" value="Unassembled WGS sequence"/>
</dbReference>
<organism evidence="2 3">
    <name type="scientific">Desmophyllum pertusum</name>
    <dbReference type="NCBI Taxonomy" id="174260"/>
    <lineage>
        <taxon>Eukaryota</taxon>
        <taxon>Metazoa</taxon>
        <taxon>Cnidaria</taxon>
        <taxon>Anthozoa</taxon>
        <taxon>Hexacorallia</taxon>
        <taxon>Scleractinia</taxon>
        <taxon>Caryophylliina</taxon>
        <taxon>Caryophylliidae</taxon>
        <taxon>Desmophyllum</taxon>
    </lineage>
</organism>
<keyword evidence="3" id="KW-1185">Reference proteome</keyword>
<dbReference type="EMBL" id="MU827382">
    <property type="protein sequence ID" value="KAJ7350180.1"/>
    <property type="molecule type" value="Genomic_DNA"/>
</dbReference>
<gene>
    <name evidence="2" type="ORF">OS493_037962</name>
</gene>